<proteinExistence type="predicted"/>
<reference evidence="3" key="1">
    <citation type="submission" date="2025-08" db="UniProtKB">
        <authorList>
            <consortium name="Ensembl"/>
        </authorList>
    </citation>
    <scope>IDENTIFICATION</scope>
</reference>
<reference evidence="3" key="2">
    <citation type="submission" date="2025-09" db="UniProtKB">
        <authorList>
            <consortium name="Ensembl"/>
        </authorList>
    </citation>
    <scope>IDENTIFICATION</scope>
</reference>
<dbReference type="STRING" id="32473.ENSXCOP00000010787"/>
<dbReference type="CDD" id="cd22973">
    <property type="entry name" value="DD_CATIP"/>
    <property type="match status" value="1"/>
</dbReference>
<dbReference type="GO" id="GO:0030041">
    <property type="term" value="P:actin filament polymerization"/>
    <property type="evidence" value="ECO:0007669"/>
    <property type="project" value="TreeGrafter"/>
</dbReference>
<dbReference type="Gene3D" id="1.20.890.10">
    <property type="entry name" value="cAMP-dependent protein kinase regulatory subunit, dimerization-anchoring domain"/>
    <property type="match status" value="1"/>
</dbReference>
<evidence type="ECO:0000313" key="3">
    <source>
        <dbReference type="Ensembl" id="ENSXCOP00000010787.1"/>
    </source>
</evidence>
<sequence length="142" mass="15999">MDVSFGATTDPGAAWRGNEPLEGGQVSQTERRSELTAGRSPGQTTHRTLLSETSGGIQVNLTTGKKHRRRLSQEMLRGPTQERFAEHNSYLREHPELRALLSDFLQDLLIVKPDNIFQFAREYFPPYSTYHSPRSSLKTASP</sequence>
<evidence type="ECO:0000256" key="1">
    <source>
        <dbReference type="SAM" id="MobiDB-lite"/>
    </source>
</evidence>
<name>A0A3B5LIT4_9TELE</name>
<protein>
    <recommendedName>
        <fullName evidence="2">RIIa domain-containing protein</fullName>
    </recommendedName>
</protein>
<dbReference type="GO" id="GO:0044782">
    <property type="term" value="P:cilium organization"/>
    <property type="evidence" value="ECO:0007669"/>
    <property type="project" value="TreeGrafter"/>
</dbReference>
<dbReference type="SUPFAM" id="SSF47391">
    <property type="entry name" value="Dimerization-anchoring domain of cAMP-dependent PK regulatory subunit"/>
    <property type="match status" value="1"/>
</dbReference>
<dbReference type="InterPro" id="IPR003117">
    <property type="entry name" value="cAMP_dep_PK_reg_su_I/II_a/b"/>
</dbReference>
<dbReference type="Pfam" id="PF02197">
    <property type="entry name" value="RIIa"/>
    <property type="match status" value="1"/>
</dbReference>
<feature type="compositionally biased region" description="Polar residues" evidence="1">
    <location>
        <begin position="41"/>
        <end position="58"/>
    </location>
</feature>
<dbReference type="PANTHER" id="PTHR15505:SF3">
    <property type="entry name" value="CILIOGENESIS-ASSOCIATED TTC17-INTERACTING PROTEIN"/>
    <property type="match status" value="1"/>
</dbReference>
<dbReference type="InterPro" id="IPR047501">
    <property type="entry name" value="DD_CATIP"/>
</dbReference>
<evidence type="ECO:0000259" key="2">
    <source>
        <dbReference type="Pfam" id="PF02197"/>
    </source>
</evidence>
<feature type="domain" description="RIIa" evidence="2">
    <location>
        <begin position="96"/>
        <end position="124"/>
    </location>
</feature>
<dbReference type="PANTHER" id="PTHR15505">
    <property type="entry name" value="RIIA DOMAIN-CONTAINING PROTEIN 1"/>
    <property type="match status" value="1"/>
</dbReference>
<keyword evidence="4" id="KW-1185">Reference proteome</keyword>
<accession>A0A3B5LIT4</accession>
<evidence type="ECO:0000313" key="4">
    <source>
        <dbReference type="Proteomes" id="UP000261380"/>
    </source>
</evidence>
<dbReference type="Proteomes" id="UP000261380">
    <property type="component" value="Unplaced"/>
</dbReference>
<organism evidence="3 4">
    <name type="scientific">Xiphophorus couchianus</name>
    <name type="common">Monterrey platyfish</name>
    <dbReference type="NCBI Taxonomy" id="32473"/>
    <lineage>
        <taxon>Eukaryota</taxon>
        <taxon>Metazoa</taxon>
        <taxon>Chordata</taxon>
        <taxon>Craniata</taxon>
        <taxon>Vertebrata</taxon>
        <taxon>Euteleostomi</taxon>
        <taxon>Actinopterygii</taxon>
        <taxon>Neopterygii</taxon>
        <taxon>Teleostei</taxon>
        <taxon>Neoteleostei</taxon>
        <taxon>Acanthomorphata</taxon>
        <taxon>Ovalentaria</taxon>
        <taxon>Atherinomorphae</taxon>
        <taxon>Cyprinodontiformes</taxon>
        <taxon>Poeciliidae</taxon>
        <taxon>Poeciliinae</taxon>
        <taxon>Xiphophorus</taxon>
    </lineage>
</organism>
<feature type="region of interest" description="Disordered" evidence="1">
    <location>
        <begin position="1"/>
        <end position="58"/>
    </location>
</feature>
<dbReference type="GeneTree" id="ENSGT01010000226977"/>
<dbReference type="AlphaFoldDB" id="A0A3B5LIT4"/>
<dbReference type="Ensembl" id="ENSXCOT00000010912.1">
    <property type="protein sequence ID" value="ENSXCOP00000010787.1"/>
    <property type="gene ID" value="ENSXCOG00000008141.1"/>
</dbReference>